<feature type="region of interest" description="Disordered" evidence="1">
    <location>
        <begin position="269"/>
        <end position="304"/>
    </location>
</feature>
<keyword evidence="3" id="KW-1185">Reference proteome</keyword>
<accession>A0ABN9QG95</accession>
<reference evidence="2" key="1">
    <citation type="submission" date="2023-10" db="EMBL/GenBank/DDBJ databases">
        <authorList>
            <person name="Chen Y."/>
            <person name="Shah S."/>
            <person name="Dougan E. K."/>
            <person name="Thang M."/>
            <person name="Chan C."/>
        </authorList>
    </citation>
    <scope>NUCLEOTIDE SEQUENCE [LARGE SCALE GENOMIC DNA]</scope>
</reference>
<feature type="compositionally biased region" description="Basic and acidic residues" evidence="1">
    <location>
        <begin position="389"/>
        <end position="399"/>
    </location>
</feature>
<evidence type="ECO:0000313" key="2">
    <source>
        <dbReference type="EMBL" id="CAK0804069.1"/>
    </source>
</evidence>
<feature type="region of interest" description="Disordered" evidence="1">
    <location>
        <begin position="197"/>
        <end position="220"/>
    </location>
</feature>
<proteinExistence type="predicted"/>
<evidence type="ECO:0000313" key="3">
    <source>
        <dbReference type="Proteomes" id="UP001189429"/>
    </source>
</evidence>
<evidence type="ECO:0000256" key="1">
    <source>
        <dbReference type="SAM" id="MobiDB-lite"/>
    </source>
</evidence>
<dbReference type="EMBL" id="CAUYUJ010003140">
    <property type="protein sequence ID" value="CAK0804069.1"/>
    <property type="molecule type" value="Genomic_DNA"/>
</dbReference>
<gene>
    <name evidence="2" type="ORF">PCOR1329_LOCUS10996</name>
</gene>
<name>A0ABN9QG95_9DINO</name>
<organism evidence="2 3">
    <name type="scientific">Prorocentrum cordatum</name>
    <dbReference type="NCBI Taxonomy" id="2364126"/>
    <lineage>
        <taxon>Eukaryota</taxon>
        <taxon>Sar</taxon>
        <taxon>Alveolata</taxon>
        <taxon>Dinophyceae</taxon>
        <taxon>Prorocentrales</taxon>
        <taxon>Prorocentraceae</taxon>
        <taxon>Prorocentrum</taxon>
    </lineage>
</organism>
<feature type="region of interest" description="Disordered" evidence="1">
    <location>
        <begin position="115"/>
        <end position="154"/>
    </location>
</feature>
<dbReference type="Proteomes" id="UP001189429">
    <property type="component" value="Unassembled WGS sequence"/>
</dbReference>
<comment type="caution">
    <text evidence="2">The sequence shown here is derived from an EMBL/GenBank/DDBJ whole genome shotgun (WGS) entry which is preliminary data.</text>
</comment>
<sequence>SRGPSVLPTPLKRLHSVSKLGSSRFWLSIWHLGQDLFYDPEAAQRRPVGAKHPAQHCSMATPGTAGMPSFAGDGLPLVSEQRPRPALAWAEASGVAPAPRQPSTPGMTCGRPCGVGRGGAVPGPGGLGPEQIRRPRAFQPPPSSAPATLEDLPYMRRGPTCGSPSLAWAAARHAGSWLVPSRRPSCCREWSWPAAGQLATSRATPSPPPSSPRSPRCLGSTGPVRWPVRLSGPPAPCLGTILSAAIRADDMRTARVICRVLARAFPAGRPSSTSPVLPGPQPVRPRASWAHAPQRGGAWPGLPPPRHEVACRRGGEGAWPLAAAASFFLSGADGARRRQDTATSDTASCQGASYPNRGFGEVPYHMASGILARPNVPGGTVADGARSTPELHARRHLEV</sequence>
<protein>
    <submittedName>
        <fullName evidence="2">Uncharacterized protein</fullName>
    </submittedName>
</protein>
<feature type="region of interest" description="Disordered" evidence="1">
    <location>
        <begin position="378"/>
        <end position="399"/>
    </location>
</feature>
<feature type="compositionally biased region" description="Gly residues" evidence="1">
    <location>
        <begin position="115"/>
        <end position="128"/>
    </location>
</feature>
<feature type="non-terminal residue" evidence="2">
    <location>
        <position position="1"/>
    </location>
</feature>